<proteinExistence type="predicted"/>
<feature type="region of interest" description="Disordered" evidence="1">
    <location>
        <begin position="195"/>
        <end position="220"/>
    </location>
</feature>
<organism evidence="2">
    <name type="scientific">Tanacetum cinerariifolium</name>
    <name type="common">Dalmatian daisy</name>
    <name type="synonym">Chrysanthemum cinerariifolium</name>
    <dbReference type="NCBI Taxonomy" id="118510"/>
    <lineage>
        <taxon>Eukaryota</taxon>
        <taxon>Viridiplantae</taxon>
        <taxon>Streptophyta</taxon>
        <taxon>Embryophyta</taxon>
        <taxon>Tracheophyta</taxon>
        <taxon>Spermatophyta</taxon>
        <taxon>Magnoliopsida</taxon>
        <taxon>eudicotyledons</taxon>
        <taxon>Gunneridae</taxon>
        <taxon>Pentapetalae</taxon>
        <taxon>asterids</taxon>
        <taxon>campanulids</taxon>
        <taxon>Asterales</taxon>
        <taxon>Asteraceae</taxon>
        <taxon>Asteroideae</taxon>
        <taxon>Anthemideae</taxon>
        <taxon>Anthemidinae</taxon>
        <taxon>Tanacetum</taxon>
    </lineage>
</organism>
<accession>A0A699JUZ3</accession>
<feature type="compositionally biased region" description="Polar residues" evidence="1">
    <location>
        <begin position="44"/>
        <end position="62"/>
    </location>
</feature>
<evidence type="ECO:0000313" key="2">
    <source>
        <dbReference type="EMBL" id="GFA55270.1"/>
    </source>
</evidence>
<feature type="region of interest" description="Disordered" evidence="1">
    <location>
        <begin position="37"/>
        <end position="120"/>
    </location>
</feature>
<dbReference type="PANTHER" id="PTHR11439">
    <property type="entry name" value="GAG-POL-RELATED RETROTRANSPOSON"/>
    <property type="match status" value="1"/>
</dbReference>
<name>A0A699JUZ3_TANCI</name>
<gene>
    <name evidence="2" type="ORF">Tci_627242</name>
</gene>
<sequence>RDRDTEIPRSSGPPKKVGDEVVYTGEDDRVVTTAASLEAEHESGNINKTQPTATLNEPSPQGTGSGSRPRRHVTTLGDMNSQTRFETASKQSHDLPLSKVNTPGSREDSMEHQDELTDFVPPTPYDLPLLEEELNLSNKESGETKVFDYTTAAEKDVNAAEPVSTAGDAVNAASVIHDVSTVGPSTMIHDVEEEPMRATPPQTVQSHDKGKGKMMEPKPISKNPIKAQIQRDAKIAQRLYEEEQAQFEREQRIAREKATEQEAKDVALIEQMEDFKAMIDADALLAERLQQEEREQFTVDEQARMLVDLIAERKRFFAAQRAEQIRNKPPTKAQLRNKMVTYLKHIGKYTHSQLKSKSFKEIQVLYEREQKWINDFVPMDSEEVNDTSRPDIMFVVCACARFQVTPKTSHLYAMKRIFRYLKGQPKLGLWYPRYSPFNLEAFSNSDYAGVSLDRKSTTGEYVVAASCYGQILEVVVDEVVNMNYLTTSIFNQRKRLAKIKWIFPSFRVMPIKSINDNL</sequence>
<feature type="compositionally biased region" description="Basic and acidic residues" evidence="1">
    <location>
        <begin position="105"/>
        <end position="115"/>
    </location>
</feature>
<dbReference type="AlphaFoldDB" id="A0A699JUZ3"/>
<feature type="compositionally biased region" description="Basic and acidic residues" evidence="1">
    <location>
        <begin position="206"/>
        <end position="216"/>
    </location>
</feature>
<feature type="compositionally biased region" description="Polar residues" evidence="1">
    <location>
        <begin position="77"/>
        <end position="90"/>
    </location>
</feature>
<feature type="region of interest" description="Disordered" evidence="1">
    <location>
        <begin position="1"/>
        <end position="25"/>
    </location>
</feature>
<feature type="non-terminal residue" evidence="2">
    <location>
        <position position="1"/>
    </location>
</feature>
<reference evidence="2" key="1">
    <citation type="journal article" date="2019" name="Sci. Rep.">
        <title>Draft genome of Tanacetum cinerariifolium, the natural source of mosquito coil.</title>
        <authorList>
            <person name="Yamashiro T."/>
            <person name="Shiraishi A."/>
            <person name="Satake H."/>
            <person name="Nakayama K."/>
        </authorList>
    </citation>
    <scope>NUCLEOTIDE SEQUENCE</scope>
</reference>
<protein>
    <submittedName>
        <fullName evidence="2">Uncharacterized protein</fullName>
    </submittedName>
</protein>
<comment type="caution">
    <text evidence="2">The sequence shown here is derived from an EMBL/GenBank/DDBJ whole genome shotgun (WGS) entry which is preliminary data.</text>
</comment>
<dbReference type="PANTHER" id="PTHR11439:SF495">
    <property type="entry name" value="REVERSE TRANSCRIPTASE, RNA-DEPENDENT DNA POLYMERASE-RELATED"/>
    <property type="match status" value="1"/>
</dbReference>
<dbReference type="EMBL" id="BKCJ010444312">
    <property type="protein sequence ID" value="GFA55270.1"/>
    <property type="molecule type" value="Genomic_DNA"/>
</dbReference>
<evidence type="ECO:0000256" key="1">
    <source>
        <dbReference type="SAM" id="MobiDB-lite"/>
    </source>
</evidence>